<accession>A0ABW4HQJ0</accession>
<organism evidence="2 3">
    <name type="scientific">Oceanobacillus luteolus</name>
    <dbReference type="NCBI Taxonomy" id="1274358"/>
    <lineage>
        <taxon>Bacteria</taxon>
        <taxon>Bacillati</taxon>
        <taxon>Bacillota</taxon>
        <taxon>Bacilli</taxon>
        <taxon>Bacillales</taxon>
        <taxon>Bacillaceae</taxon>
        <taxon>Oceanobacillus</taxon>
    </lineage>
</organism>
<feature type="compositionally biased region" description="Basic and acidic residues" evidence="1">
    <location>
        <begin position="1"/>
        <end position="34"/>
    </location>
</feature>
<proteinExistence type="predicted"/>
<protein>
    <recommendedName>
        <fullName evidence="4">DUF4025 domain-containing protein</fullName>
    </recommendedName>
</protein>
<evidence type="ECO:0000313" key="3">
    <source>
        <dbReference type="Proteomes" id="UP001597221"/>
    </source>
</evidence>
<feature type="region of interest" description="Disordered" evidence="1">
    <location>
        <begin position="1"/>
        <end position="40"/>
    </location>
</feature>
<evidence type="ECO:0000313" key="2">
    <source>
        <dbReference type="EMBL" id="MFD1607779.1"/>
    </source>
</evidence>
<reference evidence="3" key="1">
    <citation type="journal article" date="2019" name="Int. J. Syst. Evol. Microbiol.">
        <title>The Global Catalogue of Microorganisms (GCM) 10K type strain sequencing project: providing services to taxonomists for standard genome sequencing and annotation.</title>
        <authorList>
            <consortium name="The Broad Institute Genomics Platform"/>
            <consortium name="The Broad Institute Genome Sequencing Center for Infectious Disease"/>
            <person name="Wu L."/>
            <person name="Ma J."/>
        </authorList>
    </citation>
    <scope>NUCLEOTIDE SEQUENCE [LARGE SCALE GENOMIC DNA]</scope>
    <source>
        <strain evidence="3">CGMCC 1.12376</strain>
    </source>
</reference>
<dbReference type="RefSeq" id="WP_379597127.1">
    <property type="nucleotide sequence ID" value="NZ_JBHUDE010000041.1"/>
</dbReference>
<name>A0ABW4HQJ0_9BACI</name>
<comment type="caution">
    <text evidence="2">The sequence shown here is derived from an EMBL/GenBank/DDBJ whole genome shotgun (WGS) entry which is preliminary data.</text>
</comment>
<keyword evidence="3" id="KW-1185">Reference proteome</keyword>
<dbReference type="Proteomes" id="UP001597221">
    <property type="component" value="Unassembled WGS sequence"/>
</dbReference>
<sequence>MKNKPGRERKTTEEANLELNKKIGGEDEESHRMDSPPYSSIYNAAYGVSYVKDEKDEEDRKNMRDEENW</sequence>
<evidence type="ECO:0008006" key="4">
    <source>
        <dbReference type="Google" id="ProtNLM"/>
    </source>
</evidence>
<evidence type="ECO:0000256" key="1">
    <source>
        <dbReference type="SAM" id="MobiDB-lite"/>
    </source>
</evidence>
<dbReference type="EMBL" id="JBHUDE010000041">
    <property type="protein sequence ID" value="MFD1607779.1"/>
    <property type="molecule type" value="Genomic_DNA"/>
</dbReference>
<gene>
    <name evidence="2" type="ORF">ACFSBH_08940</name>
</gene>